<feature type="region of interest" description="Disordered" evidence="1">
    <location>
        <begin position="96"/>
        <end position="126"/>
    </location>
</feature>
<sequence>MANKVILIGTKKKFEKVKGHRPEELPEARLWSKAMILIEIAEPSLRRATFDEQGNSETRLVVLDLVEEERELARVREEAMKLRIAKKYKHACQVAEFQRGRSSTKKDRTSKKANRGGDASPGLGRPIHRYQIACGLTK</sequence>
<gene>
    <name evidence="2" type="ORF">Cni_G22400</name>
</gene>
<name>A0AAQ3KU50_9LILI</name>
<evidence type="ECO:0000313" key="2">
    <source>
        <dbReference type="EMBL" id="WOL13627.1"/>
    </source>
</evidence>
<reference evidence="2 3" key="1">
    <citation type="submission" date="2023-10" db="EMBL/GenBank/DDBJ databases">
        <title>Chromosome-scale genome assembly provides insights into flower coloration mechanisms of Canna indica.</title>
        <authorList>
            <person name="Li C."/>
        </authorList>
    </citation>
    <scope>NUCLEOTIDE SEQUENCE [LARGE SCALE GENOMIC DNA]</scope>
    <source>
        <tissue evidence="2">Flower</tissue>
    </source>
</reference>
<dbReference type="EMBL" id="CP136896">
    <property type="protein sequence ID" value="WOL13627.1"/>
    <property type="molecule type" value="Genomic_DNA"/>
</dbReference>
<protein>
    <submittedName>
        <fullName evidence="2">Transposon Ty3-I Gag-Pol polyprotein</fullName>
    </submittedName>
</protein>
<dbReference type="AlphaFoldDB" id="A0AAQ3KU50"/>
<organism evidence="2 3">
    <name type="scientific">Canna indica</name>
    <name type="common">Indian-shot</name>
    <dbReference type="NCBI Taxonomy" id="4628"/>
    <lineage>
        <taxon>Eukaryota</taxon>
        <taxon>Viridiplantae</taxon>
        <taxon>Streptophyta</taxon>
        <taxon>Embryophyta</taxon>
        <taxon>Tracheophyta</taxon>
        <taxon>Spermatophyta</taxon>
        <taxon>Magnoliopsida</taxon>
        <taxon>Liliopsida</taxon>
        <taxon>Zingiberales</taxon>
        <taxon>Cannaceae</taxon>
        <taxon>Canna</taxon>
    </lineage>
</organism>
<dbReference type="Proteomes" id="UP001327560">
    <property type="component" value="Chromosome 7"/>
</dbReference>
<evidence type="ECO:0000256" key="1">
    <source>
        <dbReference type="SAM" id="MobiDB-lite"/>
    </source>
</evidence>
<proteinExistence type="predicted"/>
<keyword evidence="3" id="KW-1185">Reference proteome</keyword>
<evidence type="ECO:0000313" key="3">
    <source>
        <dbReference type="Proteomes" id="UP001327560"/>
    </source>
</evidence>
<accession>A0AAQ3KU50</accession>